<evidence type="ECO:0000313" key="2">
    <source>
        <dbReference type="EMBL" id="MBB6094188.1"/>
    </source>
</evidence>
<dbReference type="Proteomes" id="UP000588068">
    <property type="component" value="Unassembled WGS sequence"/>
</dbReference>
<dbReference type="AlphaFoldDB" id="A0A841HPZ7"/>
<reference evidence="2 3" key="1">
    <citation type="submission" date="2020-08" db="EMBL/GenBank/DDBJ databases">
        <title>Genomic Encyclopedia of Type Strains, Phase IV (KMG-IV): sequencing the most valuable type-strain genomes for metagenomic binning, comparative biology and taxonomic classification.</title>
        <authorList>
            <person name="Goeker M."/>
        </authorList>
    </citation>
    <scope>NUCLEOTIDE SEQUENCE [LARGE SCALE GENOMIC DNA]</scope>
    <source>
        <strain evidence="2 3">DSM 26723</strain>
    </source>
</reference>
<proteinExistence type="predicted"/>
<organism evidence="2 3">
    <name type="scientific">Povalibacter uvarum</name>
    <dbReference type="NCBI Taxonomy" id="732238"/>
    <lineage>
        <taxon>Bacteria</taxon>
        <taxon>Pseudomonadati</taxon>
        <taxon>Pseudomonadota</taxon>
        <taxon>Gammaproteobacteria</taxon>
        <taxon>Steroidobacterales</taxon>
        <taxon>Steroidobacteraceae</taxon>
        <taxon>Povalibacter</taxon>
    </lineage>
</organism>
<evidence type="ECO:0000313" key="3">
    <source>
        <dbReference type="Proteomes" id="UP000588068"/>
    </source>
</evidence>
<comment type="caution">
    <text evidence="2">The sequence shown here is derived from an EMBL/GenBank/DDBJ whole genome shotgun (WGS) entry which is preliminary data.</text>
</comment>
<feature type="compositionally biased region" description="Polar residues" evidence="1">
    <location>
        <begin position="1"/>
        <end position="21"/>
    </location>
</feature>
<feature type="region of interest" description="Disordered" evidence="1">
    <location>
        <begin position="1"/>
        <end position="36"/>
    </location>
</feature>
<name>A0A841HPZ7_9GAMM</name>
<protein>
    <submittedName>
        <fullName evidence="2">Uncharacterized protein</fullName>
    </submittedName>
</protein>
<sequence length="103" mass="11323">MQQSRTSLANMVSLDTSASETRTLRPPIVTSSERNSWDQVRDSWSQVFASQGSATLKGPVDKLGLFKPLFARADEIEAQGKSEPEANEKIIREALGEMGVKVK</sequence>
<accession>A0A841HPZ7</accession>
<keyword evidence="3" id="KW-1185">Reference proteome</keyword>
<evidence type="ECO:0000256" key="1">
    <source>
        <dbReference type="SAM" id="MobiDB-lite"/>
    </source>
</evidence>
<dbReference type="EMBL" id="JACHHZ010000003">
    <property type="protein sequence ID" value="MBB6094188.1"/>
    <property type="molecule type" value="Genomic_DNA"/>
</dbReference>
<gene>
    <name evidence="2" type="ORF">HNQ60_003069</name>
</gene>